<evidence type="ECO:0000256" key="5">
    <source>
        <dbReference type="ARBA" id="ARBA00022692"/>
    </source>
</evidence>
<feature type="transmembrane region" description="Helical" evidence="8">
    <location>
        <begin position="37"/>
        <end position="55"/>
    </location>
</feature>
<dbReference type="AlphaFoldDB" id="A0A5J4Z2P6"/>
<dbReference type="PANTHER" id="PTHR31595">
    <property type="entry name" value="LONG-CHAIN-ALCOHOL O-FATTY-ACYLTRANSFERASE 3-RELATED"/>
    <property type="match status" value="1"/>
</dbReference>
<evidence type="ECO:0000313" key="10">
    <source>
        <dbReference type="EMBL" id="KAA8497204.1"/>
    </source>
</evidence>
<protein>
    <submittedName>
        <fullName evidence="10">Putative long-chain-alcohol O-fatty-acyltransferase 3</fullName>
    </submittedName>
</protein>
<proteinExistence type="inferred from homology"/>
<feature type="transmembrane region" description="Helical" evidence="8">
    <location>
        <begin position="61"/>
        <end position="84"/>
    </location>
</feature>
<feature type="transmembrane region" description="Helical" evidence="8">
    <location>
        <begin position="324"/>
        <end position="343"/>
    </location>
</feature>
<reference evidence="11" key="1">
    <citation type="journal article" date="2019" name="Nat. Commun.">
        <title>Expansion of phycobilisome linker gene families in mesophilic red algae.</title>
        <authorList>
            <person name="Lee J."/>
            <person name="Kim D."/>
            <person name="Bhattacharya D."/>
            <person name="Yoon H.S."/>
        </authorList>
    </citation>
    <scope>NUCLEOTIDE SEQUENCE [LARGE SCALE GENOMIC DNA]</scope>
    <source>
        <strain evidence="11">CCMP 1328</strain>
    </source>
</reference>
<sequence length="368" mass="41446">MAYGWLDGGALAVAALILQSLAYCAVLRSGYSKGPCLVVWALISACGIPLPLAIFDPETHIAGVASVTAVACWWLPLRTFGAVFGYGPAFHVIHTRDKNEHEIKFFVRFVLVLILPVNFQIERRHLNDKLTQIQSPWFYLRQAVTMLPLGTYCILASSKLEDPIYPPVLLKICYALIVFSAATFMFDTCAIASILLAGLPCGRNFDKPWLAVSLQDFWSRRWNLMASNNLRDGVYLPLMSFLVPSSSQDKSFAIAQKRKYELAQAAAVFMSFLASGMFHELIIYNMTGEIRGEWLLYFPLQGIACLCEYTLARTFPAQVAKIPLAVRWLITMGFLVATCDLFYRPILRGHIRERCFDNMLQWTKLLTS</sequence>
<name>A0A5J4Z2P6_PORPP</name>
<evidence type="ECO:0000256" key="1">
    <source>
        <dbReference type="ARBA" id="ARBA00004141"/>
    </source>
</evidence>
<keyword evidence="10" id="KW-0012">Acyltransferase</keyword>
<evidence type="ECO:0000256" key="7">
    <source>
        <dbReference type="ARBA" id="ARBA00023136"/>
    </source>
</evidence>
<dbReference type="PANTHER" id="PTHR31595:SF57">
    <property type="entry name" value="OS04G0481900 PROTEIN"/>
    <property type="match status" value="1"/>
</dbReference>
<dbReference type="InterPro" id="IPR044851">
    <property type="entry name" value="Wax_synthase"/>
</dbReference>
<dbReference type="GO" id="GO:0008374">
    <property type="term" value="F:O-acyltransferase activity"/>
    <property type="evidence" value="ECO:0007669"/>
    <property type="project" value="InterPro"/>
</dbReference>
<comment type="pathway">
    <text evidence="2">Secondary metabolite biosynthesis.</text>
</comment>
<comment type="caution">
    <text evidence="10">The sequence shown here is derived from an EMBL/GenBank/DDBJ whole genome shotgun (WGS) entry which is preliminary data.</text>
</comment>
<dbReference type="EMBL" id="VRMN01000002">
    <property type="protein sequence ID" value="KAA8497204.1"/>
    <property type="molecule type" value="Genomic_DNA"/>
</dbReference>
<feature type="transmembrane region" description="Helical" evidence="8">
    <location>
        <begin position="6"/>
        <end position="25"/>
    </location>
</feature>
<feature type="domain" description="Wax synthase" evidence="9">
    <location>
        <begin position="204"/>
        <end position="293"/>
    </location>
</feature>
<comment type="subcellular location">
    <subcellularLocation>
        <location evidence="1">Membrane</location>
        <topology evidence="1">Multi-pass membrane protein</topology>
    </subcellularLocation>
</comment>
<keyword evidence="4 10" id="KW-0808">Transferase</keyword>
<dbReference type="Pfam" id="PF13813">
    <property type="entry name" value="MBOAT_2"/>
    <property type="match status" value="1"/>
</dbReference>
<gene>
    <name evidence="10" type="ORF">FVE85_0933</name>
</gene>
<dbReference type="Proteomes" id="UP000324585">
    <property type="component" value="Unassembled WGS sequence"/>
</dbReference>
<evidence type="ECO:0000256" key="3">
    <source>
        <dbReference type="ARBA" id="ARBA00007282"/>
    </source>
</evidence>
<feature type="transmembrane region" description="Helical" evidence="8">
    <location>
        <begin position="262"/>
        <end position="282"/>
    </location>
</feature>
<evidence type="ECO:0000256" key="2">
    <source>
        <dbReference type="ARBA" id="ARBA00005179"/>
    </source>
</evidence>
<feature type="transmembrane region" description="Helical" evidence="8">
    <location>
        <begin position="105"/>
        <end position="121"/>
    </location>
</feature>
<keyword evidence="5 8" id="KW-0812">Transmembrane</keyword>
<evidence type="ECO:0000313" key="11">
    <source>
        <dbReference type="Proteomes" id="UP000324585"/>
    </source>
</evidence>
<evidence type="ECO:0000256" key="4">
    <source>
        <dbReference type="ARBA" id="ARBA00022679"/>
    </source>
</evidence>
<dbReference type="GO" id="GO:0006629">
    <property type="term" value="P:lipid metabolic process"/>
    <property type="evidence" value="ECO:0007669"/>
    <property type="project" value="InterPro"/>
</dbReference>
<keyword evidence="6 8" id="KW-1133">Transmembrane helix</keyword>
<feature type="transmembrane region" description="Helical" evidence="8">
    <location>
        <begin position="168"/>
        <end position="199"/>
    </location>
</feature>
<evidence type="ECO:0000256" key="6">
    <source>
        <dbReference type="ARBA" id="ARBA00022989"/>
    </source>
</evidence>
<dbReference type="GO" id="GO:0016020">
    <property type="term" value="C:membrane"/>
    <property type="evidence" value="ECO:0007669"/>
    <property type="project" value="UniProtKB-SubCell"/>
</dbReference>
<evidence type="ECO:0000259" key="9">
    <source>
        <dbReference type="Pfam" id="PF13813"/>
    </source>
</evidence>
<dbReference type="InterPro" id="IPR032805">
    <property type="entry name" value="Wax_synthase_dom"/>
</dbReference>
<evidence type="ECO:0000256" key="8">
    <source>
        <dbReference type="SAM" id="Phobius"/>
    </source>
</evidence>
<keyword evidence="7 8" id="KW-0472">Membrane</keyword>
<comment type="similarity">
    <text evidence="3">Belongs to the wax synthase family.</text>
</comment>
<dbReference type="OrthoDB" id="1077582at2759"/>
<keyword evidence="11" id="KW-1185">Reference proteome</keyword>
<accession>A0A5J4Z2P6</accession>
<organism evidence="10 11">
    <name type="scientific">Porphyridium purpureum</name>
    <name type="common">Red alga</name>
    <name type="synonym">Porphyridium cruentum</name>
    <dbReference type="NCBI Taxonomy" id="35688"/>
    <lineage>
        <taxon>Eukaryota</taxon>
        <taxon>Rhodophyta</taxon>
        <taxon>Bangiophyceae</taxon>
        <taxon>Porphyridiales</taxon>
        <taxon>Porphyridiaceae</taxon>
        <taxon>Porphyridium</taxon>
    </lineage>
</organism>